<proteinExistence type="predicted"/>
<organism evidence="1 2">
    <name type="scientific">Parapedobacter pyrenivorans</name>
    <dbReference type="NCBI Taxonomy" id="1305674"/>
    <lineage>
        <taxon>Bacteria</taxon>
        <taxon>Pseudomonadati</taxon>
        <taxon>Bacteroidota</taxon>
        <taxon>Sphingobacteriia</taxon>
        <taxon>Sphingobacteriales</taxon>
        <taxon>Sphingobacteriaceae</taxon>
        <taxon>Parapedobacter</taxon>
    </lineage>
</organism>
<dbReference type="AlphaFoldDB" id="A0A917HN74"/>
<reference evidence="1" key="2">
    <citation type="submission" date="2020-09" db="EMBL/GenBank/DDBJ databases">
        <authorList>
            <person name="Sun Q."/>
            <person name="Zhou Y."/>
        </authorList>
    </citation>
    <scope>NUCLEOTIDE SEQUENCE</scope>
    <source>
        <strain evidence="1">CGMCC 1.12195</strain>
    </source>
</reference>
<dbReference type="Proteomes" id="UP000660862">
    <property type="component" value="Unassembled WGS sequence"/>
</dbReference>
<keyword evidence="2" id="KW-1185">Reference proteome</keyword>
<name>A0A917HN74_9SPHI</name>
<reference evidence="1" key="1">
    <citation type="journal article" date="2014" name="Int. J. Syst. Evol. Microbiol.">
        <title>Complete genome sequence of Corynebacterium casei LMG S-19264T (=DSM 44701T), isolated from a smear-ripened cheese.</title>
        <authorList>
            <consortium name="US DOE Joint Genome Institute (JGI-PGF)"/>
            <person name="Walter F."/>
            <person name="Albersmeier A."/>
            <person name="Kalinowski J."/>
            <person name="Ruckert C."/>
        </authorList>
    </citation>
    <scope>NUCLEOTIDE SEQUENCE</scope>
    <source>
        <strain evidence="1">CGMCC 1.12195</strain>
    </source>
</reference>
<accession>A0A917HN74</accession>
<evidence type="ECO:0000313" key="1">
    <source>
        <dbReference type="EMBL" id="GGG85305.1"/>
    </source>
</evidence>
<dbReference type="EMBL" id="BMER01000001">
    <property type="protein sequence ID" value="GGG85305.1"/>
    <property type="molecule type" value="Genomic_DNA"/>
</dbReference>
<comment type="caution">
    <text evidence="1">The sequence shown here is derived from an EMBL/GenBank/DDBJ whole genome shotgun (WGS) entry which is preliminary data.</text>
</comment>
<gene>
    <name evidence="1" type="ORF">GCM10007415_18280</name>
</gene>
<protein>
    <submittedName>
        <fullName evidence="1">Uncharacterized protein</fullName>
    </submittedName>
</protein>
<sequence length="136" mass="14701">MSLTVIIKVLPFILLPLLSCDKSMELFPEQCDCDIETIRVSQPSLVTYQVSTHDQASVSSITYQTSDGPVTTHHASFPFSTTVQLKKGETVALTAKGDPGKGSIVLTYEIKDSEPTPSTLGSSFSKVWISKDGSCQ</sequence>
<evidence type="ECO:0000313" key="2">
    <source>
        <dbReference type="Proteomes" id="UP000660862"/>
    </source>
</evidence>